<dbReference type="InterPro" id="IPR037682">
    <property type="entry name" value="TonB_C"/>
</dbReference>
<evidence type="ECO:0000256" key="4">
    <source>
        <dbReference type="ARBA" id="ARBA00022475"/>
    </source>
</evidence>
<evidence type="ECO:0000313" key="12">
    <source>
        <dbReference type="Proteomes" id="UP001589774"/>
    </source>
</evidence>
<feature type="domain" description="TonB C-terminal" evidence="10">
    <location>
        <begin position="240"/>
        <end position="331"/>
    </location>
</feature>
<keyword evidence="6" id="KW-0812">Transmembrane</keyword>
<name>A0ABV6HDB3_9SPHI</name>
<comment type="subcellular location">
    <subcellularLocation>
        <location evidence="1">Cell inner membrane</location>
        <topology evidence="1">Single-pass membrane protein</topology>
        <orientation evidence="1">Periplasmic side</orientation>
    </subcellularLocation>
</comment>
<dbReference type="Pfam" id="PF03544">
    <property type="entry name" value="TonB_C"/>
    <property type="match status" value="1"/>
</dbReference>
<dbReference type="PANTHER" id="PTHR33446:SF2">
    <property type="entry name" value="PROTEIN TONB"/>
    <property type="match status" value="1"/>
</dbReference>
<evidence type="ECO:0000256" key="8">
    <source>
        <dbReference type="ARBA" id="ARBA00022989"/>
    </source>
</evidence>
<dbReference type="Gene3D" id="3.30.1150.10">
    <property type="match status" value="1"/>
</dbReference>
<proteinExistence type="inferred from homology"/>
<evidence type="ECO:0000256" key="3">
    <source>
        <dbReference type="ARBA" id="ARBA00022448"/>
    </source>
</evidence>
<keyword evidence="7" id="KW-0653">Protein transport</keyword>
<keyword evidence="12" id="KW-1185">Reference proteome</keyword>
<dbReference type="SUPFAM" id="SSF82185">
    <property type="entry name" value="Histone H3 K4-specific methyltransferase SET7/9 N-terminal domain"/>
    <property type="match status" value="2"/>
</dbReference>
<evidence type="ECO:0000256" key="9">
    <source>
        <dbReference type="ARBA" id="ARBA00023136"/>
    </source>
</evidence>
<dbReference type="EMBL" id="JBHLWO010000001">
    <property type="protein sequence ID" value="MFC0316872.1"/>
    <property type="molecule type" value="Genomic_DNA"/>
</dbReference>
<organism evidence="11 12">
    <name type="scientific">Olivibacter oleidegradans</name>
    <dbReference type="NCBI Taxonomy" id="760123"/>
    <lineage>
        <taxon>Bacteria</taxon>
        <taxon>Pseudomonadati</taxon>
        <taxon>Bacteroidota</taxon>
        <taxon>Sphingobacteriia</taxon>
        <taxon>Sphingobacteriales</taxon>
        <taxon>Sphingobacteriaceae</taxon>
        <taxon>Olivibacter</taxon>
    </lineage>
</organism>
<dbReference type="RefSeq" id="WP_130855081.1">
    <property type="nucleotide sequence ID" value="NZ_JBHLWO010000001.1"/>
</dbReference>
<evidence type="ECO:0000256" key="7">
    <source>
        <dbReference type="ARBA" id="ARBA00022927"/>
    </source>
</evidence>
<evidence type="ECO:0000256" key="2">
    <source>
        <dbReference type="ARBA" id="ARBA00006555"/>
    </source>
</evidence>
<evidence type="ECO:0000313" key="11">
    <source>
        <dbReference type="EMBL" id="MFC0316872.1"/>
    </source>
</evidence>
<protein>
    <submittedName>
        <fullName evidence="11">TonB family protein</fullName>
    </submittedName>
</protein>
<dbReference type="NCBIfam" id="TIGR01352">
    <property type="entry name" value="tonB_Cterm"/>
    <property type="match status" value="1"/>
</dbReference>
<accession>A0ABV6HDB3</accession>
<evidence type="ECO:0000259" key="10">
    <source>
        <dbReference type="PROSITE" id="PS52015"/>
    </source>
</evidence>
<comment type="caution">
    <text evidence="11">The sequence shown here is derived from an EMBL/GenBank/DDBJ whole genome shotgun (WGS) entry which is preliminary data.</text>
</comment>
<keyword evidence="9" id="KW-0472">Membrane</keyword>
<keyword evidence="8" id="KW-1133">Transmembrane helix</keyword>
<evidence type="ECO:0000256" key="6">
    <source>
        <dbReference type="ARBA" id="ARBA00022692"/>
    </source>
</evidence>
<sequence length="331" mass="37515">MNIFLLRFSTLMVFLFGTMLSLPGFGQDQIVTYLNKHRHIVAEKDSAQYIRTLTPGKEPNAPYKLLEQYITGEVYRTGSAFFFHDRITLVDLVTTFQKDGKKISEEQYVDGVLAGDCRYYYKNGQLKSEMIAPGRVGKGRENLKMDVPPAKLMVFYDSLGTQLVKDGNGQVKDMNDDKDFEEGAYKNGYKDGQWKGTFLKRKYSYTERYAEGKLIEGTSVDSAGTEVSYSKVEERPVYPDGMPALYRFIGMNYRYPRQAYQQRVNGAVVLSFVVDKEGKLVDIKVVQDLGLGTGEEGVRVLRAAPRWKPGKLRGIPVRVSFTIPIHLNLQG</sequence>
<evidence type="ECO:0000256" key="5">
    <source>
        <dbReference type="ARBA" id="ARBA00022519"/>
    </source>
</evidence>
<dbReference type="SUPFAM" id="SSF74653">
    <property type="entry name" value="TolA/TonB C-terminal domain"/>
    <property type="match status" value="1"/>
</dbReference>
<dbReference type="InterPro" id="IPR051045">
    <property type="entry name" value="TonB-dependent_transducer"/>
</dbReference>
<dbReference type="InterPro" id="IPR006260">
    <property type="entry name" value="TonB/TolA_C"/>
</dbReference>
<keyword evidence="4" id="KW-1003">Cell membrane</keyword>
<gene>
    <name evidence="11" type="ORF">ACFFI0_01080</name>
</gene>
<keyword evidence="3" id="KW-0813">Transport</keyword>
<dbReference type="Proteomes" id="UP001589774">
    <property type="component" value="Unassembled WGS sequence"/>
</dbReference>
<dbReference type="PANTHER" id="PTHR33446">
    <property type="entry name" value="PROTEIN TONB-RELATED"/>
    <property type="match status" value="1"/>
</dbReference>
<evidence type="ECO:0000256" key="1">
    <source>
        <dbReference type="ARBA" id="ARBA00004383"/>
    </source>
</evidence>
<reference evidence="11 12" key="1">
    <citation type="submission" date="2024-09" db="EMBL/GenBank/DDBJ databases">
        <authorList>
            <person name="Sun Q."/>
            <person name="Mori K."/>
        </authorList>
    </citation>
    <scope>NUCLEOTIDE SEQUENCE [LARGE SCALE GENOMIC DNA]</scope>
    <source>
        <strain evidence="11 12">CCM 7765</strain>
    </source>
</reference>
<dbReference type="Gene3D" id="2.20.110.10">
    <property type="entry name" value="Histone H3 K4-specific methyltransferase SET7/9 N-terminal domain"/>
    <property type="match status" value="1"/>
</dbReference>
<keyword evidence="5" id="KW-0997">Cell inner membrane</keyword>
<dbReference type="PROSITE" id="PS52015">
    <property type="entry name" value="TONB_CTD"/>
    <property type="match status" value="1"/>
</dbReference>
<comment type="similarity">
    <text evidence="2">Belongs to the TonB family.</text>
</comment>